<dbReference type="Pfam" id="PF02586">
    <property type="entry name" value="SRAP"/>
    <property type="match status" value="1"/>
</dbReference>
<dbReference type="GO" id="GO:0016829">
    <property type="term" value="F:lyase activity"/>
    <property type="evidence" value="ECO:0007669"/>
    <property type="project" value="UniProtKB-KW"/>
</dbReference>
<dbReference type="EC" id="3.4.-.-" evidence="8"/>
<organism evidence="10 11">
    <name type="scientific">Asticcacaulis biprosthecium C19</name>
    <dbReference type="NCBI Taxonomy" id="715226"/>
    <lineage>
        <taxon>Bacteria</taxon>
        <taxon>Pseudomonadati</taxon>
        <taxon>Pseudomonadota</taxon>
        <taxon>Alphaproteobacteria</taxon>
        <taxon>Caulobacterales</taxon>
        <taxon>Caulobacteraceae</taxon>
        <taxon>Asticcacaulis</taxon>
    </lineage>
</organism>
<dbReference type="GO" id="GO:0008233">
    <property type="term" value="F:peptidase activity"/>
    <property type="evidence" value="ECO:0007669"/>
    <property type="project" value="UniProtKB-KW"/>
</dbReference>
<evidence type="ECO:0000256" key="3">
    <source>
        <dbReference type="ARBA" id="ARBA00022763"/>
    </source>
</evidence>
<dbReference type="AlphaFoldDB" id="F4QG06"/>
<name>F4QG06_9CAUL</name>
<evidence type="ECO:0000313" key="10">
    <source>
        <dbReference type="EMBL" id="EGF93817.1"/>
    </source>
</evidence>
<keyword evidence="3" id="KW-0227">DNA damage</keyword>
<evidence type="ECO:0000256" key="9">
    <source>
        <dbReference type="SAM" id="MobiDB-lite"/>
    </source>
</evidence>
<gene>
    <name evidence="10" type="ORF">ABI_00490</name>
</gene>
<dbReference type="GO" id="GO:0006508">
    <property type="term" value="P:proteolysis"/>
    <property type="evidence" value="ECO:0007669"/>
    <property type="project" value="UniProtKB-KW"/>
</dbReference>
<evidence type="ECO:0000256" key="5">
    <source>
        <dbReference type="ARBA" id="ARBA00023124"/>
    </source>
</evidence>
<feature type="region of interest" description="Disordered" evidence="9">
    <location>
        <begin position="226"/>
        <end position="249"/>
    </location>
</feature>
<dbReference type="InterPro" id="IPR036590">
    <property type="entry name" value="SRAP-like"/>
</dbReference>
<evidence type="ECO:0000256" key="1">
    <source>
        <dbReference type="ARBA" id="ARBA00008136"/>
    </source>
</evidence>
<dbReference type="InterPro" id="IPR003738">
    <property type="entry name" value="SRAP"/>
</dbReference>
<keyword evidence="4 8" id="KW-0378">Hydrolase</keyword>
<keyword evidence="7" id="KW-0456">Lyase</keyword>
<dbReference type="Gene3D" id="3.90.1680.10">
    <property type="entry name" value="SOS response associated peptidase-like"/>
    <property type="match status" value="1"/>
</dbReference>
<dbReference type="SUPFAM" id="SSF143081">
    <property type="entry name" value="BB1717-like"/>
    <property type="match status" value="1"/>
</dbReference>
<keyword evidence="6" id="KW-0238">DNA-binding</keyword>
<evidence type="ECO:0000256" key="8">
    <source>
        <dbReference type="RuleBase" id="RU364100"/>
    </source>
</evidence>
<evidence type="ECO:0000256" key="6">
    <source>
        <dbReference type="ARBA" id="ARBA00023125"/>
    </source>
</evidence>
<keyword evidence="5" id="KW-0190">Covalent protein-DNA linkage</keyword>
<dbReference type="eggNOG" id="COG2135">
    <property type="taxonomic scope" value="Bacteria"/>
</dbReference>
<evidence type="ECO:0000256" key="4">
    <source>
        <dbReference type="ARBA" id="ARBA00022801"/>
    </source>
</evidence>
<dbReference type="GO" id="GO:0106300">
    <property type="term" value="P:protein-DNA covalent cross-linking repair"/>
    <property type="evidence" value="ECO:0007669"/>
    <property type="project" value="InterPro"/>
</dbReference>
<dbReference type="OrthoDB" id="9782620at2"/>
<evidence type="ECO:0000313" key="11">
    <source>
        <dbReference type="Proteomes" id="UP000006512"/>
    </source>
</evidence>
<dbReference type="RefSeq" id="WP_006270780.1">
    <property type="nucleotide sequence ID" value="NZ_GL883076.1"/>
</dbReference>
<keyword evidence="2 8" id="KW-0645">Protease</keyword>
<dbReference type="GO" id="GO:0003697">
    <property type="term" value="F:single-stranded DNA binding"/>
    <property type="evidence" value="ECO:0007669"/>
    <property type="project" value="InterPro"/>
</dbReference>
<dbReference type="Proteomes" id="UP000006512">
    <property type="component" value="Unassembled WGS sequence"/>
</dbReference>
<evidence type="ECO:0000256" key="2">
    <source>
        <dbReference type="ARBA" id="ARBA00022670"/>
    </source>
</evidence>
<dbReference type="EMBL" id="GL883076">
    <property type="protein sequence ID" value="EGF93817.1"/>
    <property type="molecule type" value="Genomic_DNA"/>
</dbReference>
<keyword evidence="11" id="KW-1185">Reference proteome</keyword>
<proteinExistence type="inferred from homology"/>
<evidence type="ECO:0000256" key="7">
    <source>
        <dbReference type="ARBA" id="ARBA00023239"/>
    </source>
</evidence>
<dbReference type="PANTHER" id="PTHR13604">
    <property type="entry name" value="DC12-RELATED"/>
    <property type="match status" value="1"/>
</dbReference>
<comment type="similarity">
    <text evidence="1 8">Belongs to the SOS response-associated peptidase family.</text>
</comment>
<dbReference type="HOGENOM" id="CLU_035990_6_2_5"/>
<reference evidence="11" key="1">
    <citation type="submission" date="2011-03" db="EMBL/GenBank/DDBJ databases">
        <title>Draft genome sequence of Brevundimonas diminuta.</title>
        <authorList>
            <person name="Brown P.J.B."/>
            <person name="Buechlein A."/>
            <person name="Hemmerich C."/>
            <person name="Brun Y.V."/>
        </authorList>
    </citation>
    <scope>NUCLEOTIDE SEQUENCE [LARGE SCALE GENOMIC DNA]</scope>
    <source>
        <strain evidence="11">C19</strain>
    </source>
</reference>
<protein>
    <recommendedName>
        <fullName evidence="8">Abasic site processing protein</fullName>
        <ecNumber evidence="8">3.4.-.-</ecNumber>
    </recommendedName>
</protein>
<sequence>MCGRFKPKVDNWAELYELLSMFGREPPQRELYEKSEIRPTNNYPVIHERLVDGKPDGYEVEIMRWSLIPYWFNKDLADFKLTSFNAKIEEAADKPTFRSAMKHRHCVVPVDYFWEWFGPHPHDAKKKQRQDILRADNHEMVFAGIWDTATLADRATIKSFTLMTRAAGDDLTGYHTREPVTLVGDEIKLWLDRKPIASIDPVAGDDGGKIWPSAPKGTFRFKPSDFVEEPAAPRKPKGKAPATVQDSLL</sequence>
<dbReference type="PANTHER" id="PTHR13604:SF0">
    <property type="entry name" value="ABASIC SITE PROCESSING PROTEIN HMCES"/>
    <property type="match status" value="1"/>
</dbReference>
<accession>F4QG06</accession>